<dbReference type="InterPro" id="IPR051189">
    <property type="entry name" value="Splicing_assoc_domain"/>
</dbReference>
<feature type="region of interest" description="Disordered" evidence="1">
    <location>
        <begin position="209"/>
        <end position="257"/>
    </location>
</feature>
<name>A0AAW0NVP9_9GOBI</name>
<evidence type="ECO:0000313" key="2">
    <source>
        <dbReference type="EMBL" id="KAK7903880.1"/>
    </source>
</evidence>
<dbReference type="EMBL" id="JBBPFD010000012">
    <property type="protein sequence ID" value="KAK7903880.1"/>
    <property type="molecule type" value="Genomic_DNA"/>
</dbReference>
<dbReference type="Proteomes" id="UP001460270">
    <property type="component" value="Unassembled WGS sequence"/>
</dbReference>
<comment type="caution">
    <text evidence="2">The sequence shown here is derived from an EMBL/GenBank/DDBJ whole genome shotgun (WGS) entry which is preliminary data.</text>
</comment>
<dbReference type="PANTHER" id="PTHR14195">
    <property type="entry name" value="G PATCH DOMAIN CONTAINING PROTEIN 2"/>
    <property type="match status" value="1"/>
</dbReference>
<keyword evidence="3" id="KW-1185">Reference proteome</keyword>
<proteinExistence type="predicted"/>
<evidence type="ECO:0000313" key="3">
    <source>
        <dbReference type="Proteomes" id="UP001460270"/>
    </source>
</evidence>
<evidence type="ECO:0000256" key="1">
    <source>
        <dbReference type="SAM" id="MobiDB-lite"/>
    </source>
</evidence>
<organism evidence="2 3">
    <name type="scientific">Mugilogobius chulae</name>
    <name type="common">yellowstripe goby</name>
    <dbReference type="NCBI Taxonomy" id="88201"/>
    <lineage>
        <taxon>Eukaryota</taxon>
        <taxon>Metazoa</taxon>
        <taxon>Chordata</taxon>
        <taxon>Craniata</taxon>
        <taxon>Vertebrata</taxon>
        <taxon>Euteleostomi</taxon>
        <taxon>Actinopterygii</taxon>
        <taxon>Neopterygii</taxon>
        <taxon>Teleostei</taxon>
        <taxon>Neoteleostei</taxon>
        <taxon>Acanthomorphata</taxon>
        <taxon>Gobiaria</taxon>
        <taxon>Gobiiformes</taxon>
        <taxon>Gobioidei</taxon>
        <taxon>Gobiidae</taxon>
        <taxon>Gobionellinae</taxon>
        <taxon>Mugilogobius</taxon>
    </lineage>
</organism>
<dbReference type="AlphaFoldDB" id="A0AAW0NVP9"/>
<reference evidence="3" key="1">
    <citation type="submission" date="2024-04" db="EMBL/GenBank/DDBJ databases">
        <title>Salinicola lusitanus LLJ914,a marine bacterium isolated from the Okinawa Trough.</title>
        <authorList>
            <person name="Li J."/>
        </authorList>
    </citation>
    <scope>NUCLEOTIDE SEQUENCE [LARGE SCALE GENOMIC DNA]</scope>
</reference>
<gene>
    <name evidence="2" type="ORF">WMY93_016487</name>
</gene>
<accession>A0AAW0NVP9</accession>
<protein>
    <submittedName>
        <fullName evidence="2">Uncharacterized protein</fullName>
    </submittedName>
</protein>
<sequence length="257" mass="28785">MSSTGARQSTPCTNAKIMRFGIINEDKLAVAVLLSSQLVGLSLDSLPNQNNNKPKSVASPQASLRADWGCAESCSCAHSNVDSTDKRSGRALFGNCVIEKRQSPIGWIARRKCVSCVNGGENKQDRQDGGTMMDELVQDLVLALEQSAEQTKLGELWEEMVFSPLQQRRQVRRRRAQRRHRDSSLYHYWLEASESSMDETSRAYRKNPATASVANCSDSDERSTSSHWHRVRRRPLETGHPHGHTMIPTLKTHQVDP</sequence>